<name>A0A5P1F292_ASPOF</name>
<dbReference type="Proteomes" id="UP000243459">
    <property type="component" value="Chromosome 4"/>
</dbReference>
<dbReference type="Gramene" id="ONK72284">
    <property type="protein sequence ID" value="ONK72284"/>
    <property type="gene ID" value="A4U43_C04F17740"/>
</dbReference>
<protein>
    <submittedName>
        <fullName evidence="2">Uncharacterized protein</fullName>
    </submittedName>
</protein>
<gene>
    <name evidence="2" type="ORF">A4U43_C04F17740</name>
</gene>
<proteinExistence type="predicted"/>
<dbReference type="AlphaFoldDB" id="A0A5P1F292"/>
<organism evidence="2 3">
    <name type="scientific">Asparagus officinalis</name>
    <name type="common">Garden asparagus</name>
    <dbReference type="NCBI Taxonomy" id="4686"/>
    <lineage>
        <taxon>Eukaryota</taxon>
        <taxon>Viridiplantae</taxon>
        <taxon>Streptophyta</taxon>
        <taxon>Embryophyta</taxon>
        <taxon>Tracheophyta</taxon>
        <taxon>Spermatophyta</taxon>
        <taxon>Magnoliopsida</taxon>
        <taxon>Liliopsida</taxon>
        <taxon>Asparagales</taxon>
        <taxon>Asparagaceae</taxon>
        <taxon>Asparagoideae</taxon>
        <taxon>Asparagus</taxon>
    </lineage>
</organism>
<reference evidence="3" key="1">
    <citation type="journal article" date="2017" name="Nat. Commun.">
        <title>The asparagus genome sheds light on the origin and evolution of a young Y chromosome.</title>
        <authorList>
            <person name="Harkess A."/>
            <person name="Zhou J."/>
            <person name="Xu C."/>
            <person name="Bowers J.E."/>
            <person name="Van der Hulst R."/>
            <person name="Ayyampalayam S."/>
            <person name="Mercati F."/>
            <person name="Riccardi P."/>
            <person name="McKain M.R."/>
            <person name="Kakrana A."/>
            <person name="Tang H."/>
            <person name="Ray J."/>
            <person name="Groenendijk J."/>
            <person name="Arikit S."/>
            <person name="Mathioni S.M."/>
            <person name="Nakano M."/>
            <person name="Shan H."/>
            <person name="Telgmann-Rauber A."/>
            <person name="Kanno A."/>
            <person name="Yue Z."/>
            <person name="Chen H."/>
            <person name="Li W."/>
            <person name="Chen Y."/>
            <person name="Xu X."/>
            <person name="Zhang Y."/>
            <person name="Luo S."/>
            <person name="Chen H."/>
            <person name="Gao J."/>
            <person name="Mao Z."/>
            <person name="Pires J.C."/>
            <person name="Luo M."/>
            <person name="Kudrna D."/>
            <person name="Wing R.A."/>
            <person name="Meyers B.C."/>
            <person name="Yi K."/>
            <person name="Kong H."/>
            <person name="Lavrijsen P."/>
            <person name="Sunseri F."/>
            <person name="Falavigna A."/>
            <person name="Ye Y."/>
            <person name="Leebens-Mack J.H."/>
            <person name="Chen G."/>
        </authorList>
    </citation>
    <scope>NUCLEOTIDE SEQUENCE [LARGE SCALE GENOMIC DNA]</scope>
    <source>
        <strain evidence="3">cv. DH0086</strain>
    </source>
</reference>
<keyword evidence="3" id="KW-1185">Reference proteome</keyword>
<dbReference type="EMBL" id="CM007384">
    <property type="protein sequence ID" value="ONK72284.1"/>
    <property type="molecule type" value="Genomic_DNA"/>
</dbReference>
<evidence type="ECO:0000313" key="3">
    <source>
        <dbReference type="Proteomes" id="UP000243459"/>
    </source>
</evidence>
<feature type="region of interest" description="Disordered" evidence="1">
    <location>
        <begin position="45"/>
        <end position="67"/>
    </location>
</feature>
<accession>A0A5P1F292</accession>
<sequence>MRSRRSGEIRFQEEELRLGFERRLRALRRWRRRRRRLRLRRLATEEEAEEEGLRRRKSSETQREKPGAVYASQNLQFKLPVYIEDEVLAEVQATSIRAIKEKY</sequence>
<evidence type="ECO:0000256" key="1">
    <source>
        <dbReference type="SAM" id="MobiDB-lite"/>
    </source>
</evidence>
<evidence type="ECO:0000313" key="2">
    <source>
        <dbReference type="EMBL" id="ONK72284.1"/>
    </source>
</evidence>